<protein>
    <submittedName>
        <fullName evidence="2">Uncharacterized protein</fullName>
    </submittedName>
</protein>
<evidence type="ECO:0000256" key="1">
    <source>
        <dbReference type="SAM" id="MobiDB-lite"/>
    </source>
</evidence>
<sequence>MVFTKSNRLHQYASRTIDHALRRREAHARANEFCTNADMARWVTQRETGGARGATQSSESVTHDQAVGASLTDIQFADSDTDVTADDQTYPSSGSPVTDRNASSRLDSIPASGQFQPQIPVYTNSMRYEDPSIGADMMDQANDNKEQNRSLVMLDDLINATSSASAVATSLAFLQSHYPSSFSSALGIHSADQSILMPGINANHPDPVDRASTTTTTATTIAVATAPGTNTLEPVEEKVVVNGESDVNNQCRRVCLDENSSKDTIIPNGSNAPVCDSQSNSMLAHLNTNECSSLTTAIADDQTPLSSLLLNDRRGSQTTSTVPLLDRTALIHTSTDECSVGCGLPRFGVPPSNDEPDPVPTVSVSVDTSDIKQENEQSPSCSDQLKHQLYTFVVPQNQQVPPYSQPASAPTDYSSTASVSVSMPSAICISSSLSSSSVLSEHGSSDEPMTTHSSSGSNASSGIRPAFGGKPLTRGLSSLGAGRHKKFPALSQLKMPPFNTSTPLLTTGAGNGPTPSSLTGRLPQGTFLPTPEVETVLKNLETSRAPIIQTPMDVIRSVECQGACAYPLDLRLTPPVPGTQTTQSATDPFAAAMRMVTVGGHLSSVPLPKTPTTPNPPLLHHISGPGESILASPLVSAESTPRCAFKAVKRKKPL</sequence>
<dbReference type="EMBL" id="LUCM01001852">
    <property type="protein sequence ID" value="KAA0198271.1"/>
    <property type="molecule type" value="Genomic_DNA"/>
</dbReference>
<gene>
    <name evidence="2" type="ORF">FBUS_03592</name>
</gene>
<feature type="compositionally biased region" description="Low complexity" evidence="1">
    <location>
        <begin position="453"/>
        <end position="462"/>
    </location>
</feature>
<accession>A0A8E0S1S0</accession>
<comment type="caution">
    <text evidence="2">The sequence shown here is derived from an EMBL/GenBank/DDBJ whole genome shotgun (WGS) entry which is preliminary data.</text>
</comment>
<dbReference type="Proteomes" id="UP000728185">
    <property type="component" value="Unassembled WGS sequence"/>
</dbReference>
<name>A0A8E0S1S0_9TREM</name>
<organism evidence="2 3">
    <name type="scientific">Fasciolopsis buskii</name>
    <dbReference type="NCBI Taxonomy" id="27845"/>
    <lineage>
        <taxon>Eukaryota</taxon>
        <taxon>Metazoa</taxon>
        <taxon>Spiralia</taxon>
        <taxon>Lophotrochozoa</taxon>
        <taxon>Platyhelminthes</taxon>
        <taxon>Trematoda</taxon>
        <taxon>Digenea</taxon>
        <taxon>Plagiorchiida</taxon>
        <taxon>Echinostomata</taxon>
        <taxon>Echinostomatoidea</taxon>
        <taxon>Fasciolidae</taxon>
        <taxon>Fasciolopsis</taxon>
    </lineage>
</organism>
<dbReference type="OrthoDB" id="10584821at2759"/>
<reference evidence="2" key="1">
    <citation type="submission" date="2019-05" db="EMBL/GenBank/DDBJ databases">
        <title>Annotation for the trematode Fasciolopsis buski.</title>
        <authorList>
            <person name="Choi Y.-J."/>
        </authorList>
    </citation>
    <scope>NUCLEOTIDE SEQUENCE</scope>
    <source>
        <strain evidence="2">HT</strain>
        <tissue evidence="2">Whole worm</tissue>
    </source>
</reference>
<feature type="region of interest" description="Disordered" evidence="1">
    <location>
        <begin position="83"/>
        <end position="116"/>
    </location>
</feature>
<dbReference type="AlphaFoldDB" id="A0A8E0S1S0"/>
<feature type="region of interest" description="Disordered" evidence="1">
    <location>
        <begin position="349"/>
        <end position="382"/>
    </location>
</feature>
<evidence type="ECO:0000313" key="2">
    <source>
        <dbReference type="EMBL" id="KAA0198271.1"/>
    </source>
</evidence>
<evidence type="ECO:0000313" key="3">
    <source>
        <dbReference type="Proteomes" id="UP000728185"/>
    </source>
</evidence>
<keyword evidence="3" id="KW-1185">Reference proteome</keyword>
<feature type="compositionally biased region" description="Polar residues" evidence="1">
    <location>
        <begin position="86"/>
        <end position="116"/>
    </location>
</feature>
<feature type="region of interest" description="Disordered" evidence="1">
    <location>
        <begin position="437"/>
        <end position="480"/>
    </location>
</feature>
<proteinExistence type="predicted"/>